<feature type="domain" description="PIN" evidence="1">
    <location>
        <begin position="9"/>
        <end position="97"/>
    </location>
</feature>
<dbReference type="Pfam" id="PF01850">
    <property type="entry name" value="PIN"/>
    <property type="match status" value="1"/>
</dbReference>
<organism evidence="2 3">
    <name type="scientific">Granulicella rosea</name>
    <dbReference type="NCBI Taxonomy" id="474952"/>
    <lineage>
        <taxon>Bacteria</taxon>
        <taxon>Pseudomonadati</taxon>
        <taxon>Acidobacteriota</taxon>
        <taxon>Terriglobia</taxon>
        <taxon>Terriglobales</taxon>
        <taxon>Acidobacteriaceae</taxon>
        <taxon>Granulicella</taxon>
    </lineage>
</organism>
<dbReference type="Proteomes" id="UP000198356">
    <property type="component" value="Unassembled WGS sequence"/>
</dbReference>
<dbReference type="SUPFAM" id="SSF88723">
    <property type="entry name" value="PIN domain-like"/>
    <property type="match status" value="1"/>
</dbReference>
<reference evidence="2 3" key="1">
    <citation type="submission" date="2017-06" db="EMBL/GenBank/DDBJ databases">
        <authorList>
            <person name="Kim H.J."/>
            <person name="Triplett B.A."/>
        </authorList>
    </citation>
    <scope>NUCLEOTIDE SEQUENCE [LARGE SCALE GENOMIC DNA]</scope>
    <source>
        <strain evidence="2 3">DSM 18704</strain>
    </source>
</reference>
<protein>
    <submittedName>
        <fullName evidence="2">PIN domain nuclease, a component of toxin-antitoxin system (PIN domain)</fullName>
    </submittedName>
</protein>
<proteinExistence type="predicted"/>
<sequence>MTLLQDGLAPIWIGSVNFSEVVAKLIRNGVVFSQASAAVQPLLQFVVPFDKGLALRSAELYPETSALGLSLGDRACIALAESMNAVVWTTDRAWKKLQLGVQVELIR</sequence>
<dbReference type="EMBL" id="FZOU01000001">
    <property type="protein sequence ID" value="SNS37505.1"/>
    <property type="molecule type" value="Genomic_DNA"/>
</dbReference>
<evidence type="ECO:0000259" key="1">
    <source>
        <dbReference type="Pfam" id="PF01850"/>
    </source>
</evidence>
<keyword evidence="3" id="KW-1185">Reference proteome</keyword>
<dbReference type="AlphaFoldDB" id="A0A239DYD2"/>
<evidence type="ECO:0000313" key="3">
    <source>
        <dbReference type="Proteomes" id="UP000198356"/>
    </source>
</evidence>
<dbReference type="Gene3D" id="3.40.50.1010">
    <property type="entry name" value="5'-nuclease"/>
    <property type="match status" value="1"/>
</dbReference>
<name>A0A239DYD2_9BACT</name>
<evidence type="ECO:0000313" key="2">
    <source>
        <dbReference type="EMBL" id="SNS37505.1"/>
    </source>
</evidence>
<dbReference type="InterPro" id="IPR029060">
    <property type="entry name" value="PIN-like_dom_sf"/>
</dbReference>
<accession>A0A239DYD2</accession>
<dbReference type="CDD" id="cd18682">
    <property type="entry name" value="PIN_VapC-like"/>
    <property type="match status" value="1"/>
</dbReference>
<dbReference type="InterPro" id="IPR002716">
    <property type="entry name" value="PIN_dom"/>
</dbReference>
<gene>
    <name evidence="2" type="ORF">SAMN05421770_101714</name>
</gene>